<reference evidence="7 8" key="1">
    <citation type="submission" date="2020-04" db="EMBL/GenBank/DDBJ databases">
        <title>Zoogloea sp. G-4-1-14 isolated from soil.</title>
        <authorList>
            <person name="Dahal R.H."/>
        </authorList>
    </citation>
    <scope>NUCLEOTIDE SEQUENCE [LARGE SCALE GENOMIC DNA]</scope>
    <source>
        <strain evidence="7 8">G-4-1-14</strain>
    </source>
</reference>
<dbReference type="InterPro" id="IPR029154">
    <property type="entry name" value="HIBADH-like_NADP-bd"/>
</dbReference>
<dbReference type="Gene3D" id="3.40.50.720">
    <property type="entry name" value="NAD(P)-binding Rossmann-like Domain"/>
    <property type="match status" value="1"/>
</dbReference>
<dbReference type="RefSeq" id="WP_169145081.1">
    <property type="nucleotide sequence ID" value="NZ_JABBGA010000004.1"/>
</dbReference>
<evidence type="ECO:0000313" key="7">
    <source>
        <dbReference type="EMBL" id="NML25443.1"/>
    </source>
</evidence>
<dbReference type="GO" id="GO:0050661">
    <property type="term" value="F:NADP binding"/>
    <property type="evidence" value="ECO:0007669"/>
    <property type="project" value="InterPro"/>
</dbReference>
<dbReference type="EMBL" id="JABBGA010000004">
    <property type="protein sequence ID" value="NML25443.1"/>
    <property type="molecule type" value="Genomic_DNA"/>
</dbReference>
<name>A0A848G4T1_9RHOO</name>
<evidence type="ECO:0000259" key="5">
    <source>
        <dbReference type="Pfam" id="PF03446"/>
    </source>
</evidence>
<dbReference type="Gene3D" id="1.10.1040.10">
    <property type="entry name" value="N-(1-d-carboxylethyl)-l-norvaline Dehydrogenase, domain 2"/>
    <property type="match status" value="1"/>
</dbReference>
<organism evidence="7 8">
    <name type="scientific">Zoogloea dura</name>
    <dbReference type="NCBI Taxonomy" id="2728840"/>
    <lineage>
        <taxon>Bacteria</taxon>
        <taxon>Pseudomonadati</taxon>
        <taxon>Pseudomonadota</taxon>
        <taxon>Betaproteobacteria</taxon>
        <taxon>Rhodocyclales</taxon>
        <taxon>Zoogloeaceae</taxon>
        <taxon>Zoogloea</taxon>
    </lineage>
</organism>
<dbReference type="InterPro" id="IPR006115">
    <property type="entry name" value="6PGDH_NADP-bd"/>
</dbReference>
<evidence type="ECO:0000259" key="6">
    <source>
        <dbReference type="Pfam" id="PF14833"/>
    </source>
</evidence>
<proteinExistence type="inferred from homology"/>
<dbReference type="SUPFAM" id="SSF51735">
    <property type="entry name" value="NAD(P)-binding Rossmann-fold domains"/>
    <property type="match status" value="1"/>
</dbReference>
<dbReference type="Proteomes" id="UP000580043">
    <property type="component" value="Unassembled WGS sequence"/>
</dbReference>
<evidence type="ECO:0000256" key="4">
    <source>
        <dbReference type="PIRSR" id="PIRSR000103-1"/>
    </source>
</evidence>
<keyword evidence="3" id="KW-0520">NAD</keyword>
<protein>
    <submittedName>
        <fullName evidence="7">NAD(P)-dependent oxidoreductase</fullName>
    </submittedName>
</protein>
<dbReference type="InterPro" id="IPR036291">
    <property type="entry name" value="NAD(P)-bd_dom_sf"/>
</dbReference>
<dbReference type="InterPro" id="IPR002204">
    <property type="entry name" value="3-OH-isobutyrate_DH-rel_CS"/>
</dbReference>
<accession>A0A848G4T1</accession>
<evidence type="ECO:0000256" key="1">
    <source>
        <dbReference type="ARBA" id="ARBA00009080"/>
    </source>
</evidence>
<feature type="domain" description="6-phosphogluconate dehydrogenase NADP-binding" evidence="5">
    <location>
        <begin position="2"/>
        <end position="161"/>
    </location>
</feature>
<dbReference type="PANTHER" id="PTHR43060">
    <property type="entry name" value="3-HYDROXYISOBUTYRATE DEHYDROGENASE-LIKE 1, MITOCHONDRIAL-RELATED"/>
    <property type="match status" value="1"/>
</dbReference>
<dbReference type="Pfam" id="PF03446">
    <property type="entry name" value="NAD_binding_2"/>
    <property type="match status" value="1"/>
</dbReference>
<comment type="similarity">
    <text evidence="1">Belongs to the HIBADH-related family.</text>
</comment>
<dbReference type="GO" id="GO:0051287">
    <property type="term" value="F:NAD binding"/>
    <property type="evidence" value="ECO:0007669"/>
    <property type="project" value="InterPro"/>
</dbReference>
<dbReference type="PIRSF" id="PIRSF000103">
    <property type="entry name" value="HIBADH"/>
    <property type="match status" value="1"/>
</dbReference>
<dbReference type="InterPro" id="IPR008927">
    <property type="entry name" value="6-PGluconate_DH-like_C_sf"/>
</dbReference>
<dbReference type="InterPro" id="IPR015815">
    <property type="entry name" value="HIBADH-related"/>
</dbReference>
<dbReference type="InterPro" id="IPR013328">
    <property type="entry name" value="6PGD_dom2"/>
</dbReference>
<evidence type="ECO:0000313" key="8">
    <source>
        <dbReference type="Proteomes" id="UP000580043"/>
    </source>
</evidence>
<feature type="active site" evidence="4">
    <location>
        <position position="170"/>
    </location>
</feature>
<dbReference type="Pfam" id="PF14833">
    <property type="entry name" value="NAD_binding_11"/>
    <property type="match status" value="1"/>
</dbReference>
<dbReference type="GO" id="GO:0016054">
    <property type="term" value="P:organic acid catabolic process"/>
    <property type="evidence" value="ECO:0007669"/>
    <property type="project" value="UniProtKB-ARBA"/>
</dbReference>
<feature type="domain" description="3-hydroxyisobutyrate dehydrogenase-like NAD-binding" evidence="6">
    <location>
        <begin position="164"/>
        <end position="284"/>
    </location>
</feature>
<evidence type="ECO:0000256" key="3">
    <source>
        <dbReference type="ARBA" id="ARBA00023027"/>
    </source>
</evidence>
<dbReference type="SUPFAM" id="SSF48179">
    <property type="entry name" value="6-phosphogluconate dehydrogenase C-terminal domain-like"/>
    <property type="match status" value="1"/>
</dbReference>
<keyword evidence="8" id="KW-1185">Reference proteome</keyword>
<dbReference type="AlphaFoldDB" id="A0A848G4T1"/>
<dbReference type="GO" id="GO:0016491">
    <property type="term" value="F:oxidoreductase activity"/>
    <property type="evidence" value="ECO:0007669"/>
    <property type="project" value="UniProtKB-KW"/>
</dbReference>
<gene>
    <name evidence="7" type="ORF">HHL15_06795</name>
</gene>
<comment type="caution">
    <text evidence="7">The sequence shown here is derived from an EMBL/GenBank/DDBJ whole genome shotgun (WGS) entry which is preliminary data.</text>
</comment>
<dbReference type="PROSITE" id="PS00895">
    <property type="entry name" value="3_HYDROXYISOBUT_DH"/>
    <property type="match status" value="1"/>
</dbReference>
<sequence length="290" mass="29574">MKVGFIGLGIMGRPMALNLLKGGFDLTVWARRAESMAPLLEAGAKGAASAAEVAAACDVVFSMVADAADVEQVALGAGGVAEGARPGLIYVDMSTIAPSAAQSIAARLAEWSVVMLDAPVSGGEVGAINGGLTIMVGGDGAAFETARPLFACMGKAATLIGASGAGQVAKACNQILTGVGVLAVAEAFNFARKSGVDAGKVREALLGGFAYSRILENHGQRMLDRNFKPGFKAWMHQKDMNIVMQEAHRLGLMLPSSAATAQLFNAMVGSGMGEDDSVAALKLLESLSGE</sequence>
<dbReference type="PANTHER" id="PTHR43060:SF15">
    <property type="entry name" value="3-HYDROXYISOBUTYRATE DEHYDROGENASE-LIKE 1, MITOCHONDRIAL-RELATED"/>
    <property type="match status" value="1"/>
</dbReference>
<evidence type="ECO:0000256" key="2">
    <source>
        <dbReference type="ARBA" id="ARBA00023002"/>
    </source>
</evidence>
<keyword evidence="2" id="KW-0560">Oxidoreductase</keyword>